<evidence type="ECO:0000313" key="4">
    <source>
        <dbReference type="Proteomes" id="UP000659654"/>
    </source>
</evidence>
<sequence length="346" mass="40287">MSELSTTSSFSVVDGEERDLTIDSNEFDNSSVVSETGTVDVLDRTVNEQMESPPELDYLPYLTDEEKKELAQYPKRFVVTECRVVMGQGTYRKVFGDSNQFCLEVSLSGEVRVFVHYNGDLVNFRAEYEIQITGDGCEYDFYIGNARKSWEAEIELKCQDFDVLNILFYGRITQRVHEGRQWTLGFVNGPYFYELGDFVVKLKDGETKVSRAILAEFFPYFRAFFDRYPEDKQVSFPNLGVDEFKKLMKCVVTQVPFDHPMTEAWFKLFKFLGPVMLIADVDCHFFFHGWVAEICELAILADRYDYPVMKAILPKLIRSVWNQKFKDHTELIMKNAEFFIRIMASH</sequence>
<dbReference type="SUPFAM" id="SSF54695">
    <property type="entry name" value="POZ domain"/>
    <property type="match status" value="1"/>
</dbReference>
<keyword evidence="4" id="KW-1185">Reference proteome</keyword>
<evidence type="ECO:0000259" key="1">
    <source>
        <dbReference type="PROSITE" id="PS50097"/>
    </source>
</evidence>
<organism evidence="3 5">
    <name type="scientific">Bursaphelenchus xylophilus</name>
    <name type="common">Pinewood nematode worm</name>
    <name type="synonym">Aphelenchoides xylophilus</name>
    <dbReference type="NCBI Taxonomy" id="6326"/>
    <lineage>
        <taxon>Eukaryota</taxon>
        <taxon>Metazoa</taxon>
        <taxon>Ecdysozoa</taxon>
        <taxon>Nematoda</taxon>
        <taxon>Chromadorea</taxon>
        <taxon>Rhabditida</taxon>
        <taxon>Tylenchina</taxon>
        <taxon>Tylenchomorpha</taxon>
        <taxon>Aphelenchoidea</taxon>
        <taxon>Aphelenchoididae</taxon>
        <taxon>Bursaphelenchus</taxon>
    </lineage>
</organism>
<dbReference type="Proteomes" id="UP000582659">
    <property type="component" value="Unassembled WGS sequence"/>
</dbReference>
<dbReference type="Proteomes" id="UP000095284">
    <property type="component" value="Unplaced"/>
</dbReference>
<evidence type="ECO:0000313" key="3">
    <source>
        <dbReference type="Proteomes" id="UP000095284"/>
    </source>
</evidence>
<dbReference type="AlphaFoldDB" id="A0A1I7RMR7"/>
<name>A0A1I7RMR7_BURXY</name>
<dbReference type="EMBL" id="CAJFCV020000005">
    <property type="protein sequence ID" value="CAG9125545.1"/>
    <property type="molecule type" value="Genomic_DNA"/>
</dbReference>
<evidence type="ECO:0000313" key="5">
    <source>
        <dbReference type="WBParaSite" id="BXY_0200200.1"/>
    </source>
</evidence>
<reference evidence="5" key="1">
    <citation type="submission" date="2016-11" db="UniProtKB">
        <authorList>
            <consortium name="WormBaseParasite"/>
        </authorList>
    </citation>
    <scope>IDENTIFICATION</scope>
</reference>
<dbReference type="WBParaSite" id="BXY_0200200.1">
    <property type="protein sequence ID" value="BXY_0200200.1"/>
    <property type="gene ID" value="BXY_0200200"/>
</dbReference>
<accession>A0A1I7RMR7</accession>
<gene>
    <name evidence="2" type="ORF">BXYJ_LOCUS12799</name>
</gene>
<dbReference type="PROSITE" id="PS50097">
    <property type="entry name" value="BTB"/>
    <property type="match status" value="1"/>
</dbReference>
<dbReference type="Gene3D" id="3.30.710.10">
    <property type="entry name" value="Potassium Channel Kv1.1, Chain A"/>
    <property type="match status" value="1"/>
</dbReference>
<dbReference type="InterPro" id="IPR000210">
    <property type="entry name" value="BTB/POZ_dom"/>
</dbReference>
<evidence type="ECO:0000313" key="2">
    <source>
        <dbReference type="EMBL" id="CAD5232708.1"/>
    </source>
</evidence>
<feature type="domain" description="BTB" evidence="1">
    <location>
        <begin position="196"/>
        <end position="253"/>
    </location>
</feature>
<proteinExistence type="predicted"/>
<dbReference type="Proteomes" id="UP000659654">
    <property type="component" value="Unassembled WGS sequence"/>
</dbReference>
<protein>
    <submittedName>
        <fullName evidence="2">(pine wood nematode) hypothetical protein</fullName>
    </submittedName>
    <submittedName>
        <fullName evidence="5">BTB domain-containing protein</fullName>
    </submittedName>
</protein>
<dbReference type="EMBL" id="CAJFDI010000005">
    <property type="protein sequence ID" value="CAD5232708.1"/>
    <property type="molecule type" value="Genomic_DNA"/>
</dbReference>
<reference evidence="2" key="2">
    <citation type="submission" date="2020-09" db="EMBL/GenBank/DDBJ databases">
        <authorList>
            <person name="Kikuchi T."/>
        </authorList>
    </citation>
    <scope>NUCLEOTIDE SEQUENCE</scope>
    <source>
        <strain evidence="2">Ka4C1</strain>
    </source>
</reference>
<dbReference type="InterPro" id="IPR011333">
    <property type="entry name" value="SKP1/BTB/POZ_sf"/>
</dbReference>